<gene>
    <name evidence="1" type="ORF">XarjCFBP7645_09210</name>
</gene>
<sequence length="126" mass="14540">MNRSNPRPCPYCGQDDELVTGREVYPHRPDLFEKPLWACMPCRAWSGCHPGTEKRMGRLANAATRQLKMRAHEAFDPRWKSGGMKRKDAYAWLRERTGLDARECHIGWMSDEDLHRVIEICEGAPA</sequence>
<reference evidence="1 2" key="1">
    <citation type="submission" date="2016-08" db="EMBL/GenBank/DDBJ databases">
        <title>Evolution of the type three secretion system and type three effector repertoires in Xanthomonas.</title>
        <authorList>
            <person name="Merda D."/>
            <person name="Briand M."/>
            <person name="Bosis E."/>
            <person name="Rousseau C."/>
            <person name="Portier P."/>
            <person name="Jacques M.-A."/>
            <person name="Fischer-Le Saux M."/>
        </authorList>
    </citation>
    <scope>NUCLEOTIDE SEQUENCE [LARGE SCALE GENOMIC DNA]</scope>
    <source>
        <strain evidence="1 2">CFBP 7645</strain>
    </source>
</reference>
<proteinExistence type="predicted"/>
<evidence type="ECO:0000313" key="2">
    <source>
        <dbReference type="Proteomes" id="UP000239204"/>
    </source>
</evidence>
<accession>A0A2S7ADK9</accession>
<dbReference type="EMBL" id="MIGY01000002">
    <property type="protein sequence ID" value="PPU07773.1"/>
    <property type="molecule type" value="Genomic_DNA"/>
</dbReference>
<evidence type="ECO:0000313" key="1">
    <source>
        <dbReference type="EMBL" id="PPU07773.1"/>
    </source>
</evidence>
<protein>
    <submittedName>
        <fullName evidence="1">Uncharacterized protein</fullName>
    </submittedName>
</protein>
<dbReference type="Proteomes" id="UP000239204">
    <property type="component" value="Unassembled WGS sequence"/>
</dbReference>
<name>A0A2S7ADK9_9XANT</name>
<dbReference type="AlphaFoldDB" id="A0A2S7ADK9"/>
<dbReference type="Pfam" id="PF11672">
    <property type="entry name" value="DUF3268"/>
    <property type="match status" value="1"/>
</dbReference>
<comment type="caution">
    <text evidence="1">The sequence shown here is derived from an EMBL/GenBank/DDBJ whole genome shotgun (WGS) entry which is preliminary data.</text>
</comment>
<dbReference type="InterPro" id="IPR021686">
    <property type="entry name" value="DUF3268"/>
</dbReference>
<organism evidence="1 2">
    <name type="scientific">Xanthomonas arboricola</name>
    <dbReference type="NCBI Taxonomy" id="56448"/>
    <lineage>
        <taxon>Bacteria</taxon>
        <taxon>Pseudomonadati</taxon>
        <taxon>Pseudomonadota</taxon>
        <taxon>Gammaproteobacteria</taxon>
        <taxon>Lysobacterales</taxon>
        <taxon>Lysobacteraceae</taxon>
        <taxon>Xanthomonas</taxon>
    </lineage>
</organism>